<gene>
    <name evidence="3" type="ORF">DES41_111217</name>
</gene>
<dbReference type="InterPro" id="IPR035093">
    <property type="entry name" value="RelE/ParE_toxin_dom_sf"/>
</dbReference>
<dbReference type="PANTHER" id="PTHR33755">
    <property type="entry name" value="TOXIN PARE1-RELATED"/>
    <property type="match status" value="1"/>
</dbReference>
<comment type="similarity">
    <text evidence="1">Belongs to the RelE toxin family.</text>
</comment>
<evidence type="ECO:0000313" key="4">
    <source>
        <dbReference type="Proteomes" id="UP000252884"/>
    </source>
</evidence>
<dbReference type="InterPro" id="IPR007712">
    <property type="entry name" value="RelE/ParE_toxin"/>
</dbReference>
<evidence type="ECO:0000256" key="2">
    <source>
        <dbReference type="ARBA" id="ARBA00022649"/>
    </source>
</evidence>
<proteinExistence type="inferred from homology"/>
<dbReference type="Proteomes" id="UP000252884">
    <property type="component" value="Unassembled WGS sequence"/>
</dbReference>
<comment type="caution">
    <text evidence="3">The sequence shown here is derived from an EMBL/GenBank/DDBJ whole genome shotgun (WGS) entry which is preliminary data.</text>
</comment>
<reference evidence="3 4" key="1">
    <citation type="submission" date="2018-07" db="EMBL/GenBank/DDBJ databases">
        <title>Genomic Encyclopedia of Type Strains, Phase IV (KMG-IV): sequencing the most valuable type-strain genomes for metagenomic binning, comparative biology and taxonomic classification.</title>
        <authorList>
            <person name="Goeker M."/>
        </authorList>
    </citation>
    <scope>NUCLEOTIDE SEQUENCE [LARGE SCALE GENOMIC DNA]</scope>
    <source>
        <strain evidence="3 4">DSM 21634</strain>
    </source>
</reference>
<dbReference type="Pfam" id="PF05016">
    <property type="entry name" value="ParE_toxin"/>
    <property type="match status" value="1"/>
</dbReference>
<evidence type="ECO:0000313" key="3">
    <source>
        <dbReference type="EMBL" id="RCW66259.1"/>
    </source>
</evidence>
<dbReference type="OrthoDB" id="9798046at2"/>
<dbReference type="AlphaFoldDB" id="A0A368XF31"/>
<keyword evidence="4" id="KW-1185">Reference proteome</keyword>
<protein>
    <submittedName>
        <fullName evidence="3">Plasmid stabilization system protein ParE</fullName>
    </submittedName>
</protein>
<dbReference type="InterPro" id="IPR051803">
    <property type="entry name" value="TA_system_RelE-like_toxin"/>
</dbReference>
<dbReference type="RefSeq" id="WP_114471616.1">
    <property type="nucleotide sequence ID" value="NZ_QPJK01000011.1"/>
</dbReference>
<keyword evidence="2" id="KW-1277">Toxin-antitoxin system</keyword>
<organism evidence="3 4">
    <name type="scientific">Pseudorhodoferax soli</name>
    <dbReference type="NCBI Taxonomy" id="545864"/>
    <lineage>
        <taxon>Bacteria</taxon>
        <taxon>Pseudomonadati</taxon>
        <taxon>Pseudomonadota</taxon>
        <taxon>Betaproteobacteria</taxon>
        <taxon>Burkholderiales</taxon>
        <taxon>Comamonadaceae</taxon>
    </lineage>
</organism>
<dbReference type="EMBL" id="QPJK01000011">
    <property type="protein sequence ID" value="RCW66259.1"/>
    <property type="molecule type" value="Genomic_DNA"/>
</dbReference>
<sequence>MRVEWRPLANEDLASIRRYIARDDKLQARRFGAELRSRVKVLSDHPELGRPLDMAVPPGVRVLVLHENYLAYYRIIDAGGEPVVQVLRVKHAAQERV</sequence>
<accession>A0A368XF31</accession>
<name>A0A368XF31_9BURK</name>
<dbReference type="Gene3D" id="3.30.2310.20">
    <property type="entry name" value="RelE-like"/>
    <property type="match status" value="1"/>
</dbReference>
<evidence type="ECO:0000256" key="1">
    <source>
        <dbReference type="ARBA" id="ARBA00006226"/>
    </source>
</evidence>